<dbReference type="InterPro" id="IPR008217">
    <property type="entry name" value="Ccc1_fam"/>
</dbReference>
<feature type="transmembrane region" description="Helical" evidence="7">
    <location>
        <begin position="221"/>
        <end position="245"/>
    </location>
</feature>
<proteinExistence type="inferred from homology"/>
<evidence type="ECO:0000256" key="1">
    <source>
        <dbReference type="ARBA" id="ARBA00004127"/>
    </source>
</evidence>
<reference evidence="9" key="2">
    <citation type="journal article" date="2018" name="Nat. Commun.">
        <title>Extreme sensitivity to ultraviolet light in the fungal pathogen causing white-nose syndrome of bats.</title>
        <authorList>
            <person name="Palmer J.M."/>
            <person name="Drees K.P."/>
            <person name="Foster J.T."/>
            <person name="Lindner D.L."/>
        </authorList>
    </citation>
    <scope>NUCLEOTIDE SEQUENCE [LARGE SCALE GENOMIC DNA]</scope>
    <source>
        <strain evidence="9">UAMH 10579</strain>
    </source>
</reference>
<evidence type="ECO:0000256" key="3">
    <source>
        <dbReference type="ARBA" id="ARBA00022692"/>
    </source>
</evidence>
<dbReference type="EMBL" id="KV460264">
    <property type="protein sequence ID" value="OBT92672.1"/>
    <property type="molecule type" value="Genomic_DNA"/>
</dbReference>
<keyword evidence="4 7" id="KW-1133">Transmembrane helix</keyword>
<evidence type="ECO:0000313" key="8">
    <source>
        <dbReference type="EMBL" id="OBT92672.1"/>
    </source>
</evidence>
<feature type="compositionally biased region" description="Low complexity" evidence="6">
    <location>
        <begin position="72"/>
        <end position="82"/>
    </location>
</feature>
<accession>A0A1B8GA10</accession>
<feature type="compositionally biased region" description="Low complexity" evidence="6">
    <location>
        <begin position="15"/>
        <end position="25"/>
    </location>
</feature>
<evidence type="ECO:0000313" key="9">
    <source>
        <dbReference type="Proteomes" id="UP000091956"/>
    </source>
</evidence>
<dbReference type="OrthoDB" id="73465at2759"/>
<keyword evidence="5 7" id="KW-0472">Membrane</keyword>
<sequence length="311" mass="32411">MSLVFLKNLFFRSSSSASSPQSIHSRTSTSNKAQCAHAQQTEHSPLLPTSSPPSPPTSTYSTTSTDLEALRPSSPTPSSNSSFTFPRIDARLISDATIGLSDGLTVPFALTAGLSALGDTRVVIYGGLAELVAGAISMGLGGWLGAKSELASYKATEAETAARIAAAPSTLHDELTALFEPYSIPPSTLAPLTTHLLTSPSLLPFLMRIEHCLPEPHPHRALASAITIASAYFLGGLLPLVPYFFVEEVERGLWVSVGVMAVALWVFGWVKTGVCGGGRWERVKGGGEMVVVGGVAAGAAMGLVRAFGAGE</sequence>
<protein>
    <submittedName>
        <fullName evidence="8">Uncharacterized protein</fullName>
    </submittedName>
</protein>
<dbReference type="STRING" id="342668.A0A1B8GA10"/>
<dbReference type="Pfam" id="PF01988">
    <property type="entry name" value="VIT1"/>
    <property type="match status" value="1"/>
</dbReference>
<evidence type="ECO:0000256" key="7">
    <source>
        <dbReference type="SAM" id="Phobius"/>
    </source>
</evidence>
<evidence type="ECO:0000256" key="4">
    <source>
        <dbReference type="ARBA" id="ARBA00022989"/>
    </source>
</evidence>
<reference evidence="8 9" key="1">
    <citation type="submission" date="2016-03" db="EMBL/GenBank/DDBJ databases">
        <title>Comparative genomics of Pseudogymnoascus destructans, the fungus causing white-nose syndrome of bats.</title>
        <authorList>
            <person name="Palmer J.M."/>
            <person name="Drees K.P."/>
            <person name="Foster J.T."/>
            <person name="Lindner D.L."/>
        </authorList>
    </citation>
    <scope>NUCLEOTIDE SEQUENCE [LARGE SCALE GENOMIC DNA]</scope>
    <source>
        <strain evidence="8 9">UAMH 10579</strain>
    </source>
</reference>
<comment type="similarity">
    <text evidence="2">Belongs to the CCC1 family.</text>
</comment>
<evidence type="ECO:0000256" key="5">
    <source>
        <dbReference type="ARBA" id="ARBA00023136"/>
    </source>
</evidence>
<feature type="region of interest" description="Disordered" evidence="6">
    <location>
        <begin position="15"/>
        <end position="82"/>
    </location>
</feature>
<dbReference type="PANTHER" id="PTHR31851">
    <property type="entry name" value="FE(2+)/MN(2+) TRANSPORTER PCL1"/>
    <property type="match status" value="1"/>
</dbReference>
<dbReference type="GO" id="GO:0005384">
    <property type="term" value="F:manganese ion transmembrane transporter activity"/>
    <property type="evidence" value="ECO:0007669"/>
    <property type="project" value="InterPro"/>
</dbReference>
<organism evidence="8 9">
    <name type="scientific">Pseudogymnoascus verrucosus</name>
    <dbReference type="NCBI Taxonomy" id="342668"/>
    <lineage>
        <taxon>Eukaryota</taxon>
        <taxon>Fungi</taxon>
        <taxon>Dikarya</taxon>
        <taxon>Ascomycota</taxon>
        <taxon>Pezizomycotina</taxon>
        <taxon>Leotiomycetes</taxon>
        <taxon>Thelebolales</taxon>
        <taxon>Thelebolaceae</taxon>
        <taxon>Pseudogymnoascus</taxon>
    </lineage>
</organism>
<keyword evidence="9" id="KW-1185">Reference proteome</keyword>
<dbReference type="RefSeq" id="XP_018126405.1">
    <property type="nucleotide sequence ID" value="XM_018279263.2"/>
</dbReference>
<feature type="compositionally biased region" description="Polar residues" evidence="6">
    <location>
        <begin position="26"/>
        <end position="43"/>
    </location>
</feature>
<dbReference type="Proteomes" id="UP000091956">
    <property type="component" value="Unassembled WGS sequence"/>
</dbReference>
<name>A0A1B8GA10_9PEZI</name>
<evidence type="ECO:0000256" key="6">
    <source>
        <dbReference type="SAM" id="MobiDB-lite"/>
    </source>
</evidence>
<gene>
    <name evidence="8" type="ORF">VE01_09856</name>
</gene>
<dbReference type="AlphaFoldDB" id="A0A1B8GA10"/>
<keyword evidence="3 7" id="KW-0812">Transmembrane</keyword>
<feature type="transmembrane region" description="Helical" evidence="7">
    <location>
        <begin position="290"/>
        <end position="308"/>
    </location>
</feature>
<comment type="subcellular location">
    <subcellularLocation>
        <location evidence="1">Endomembrane system</location>
        <topology evidence="1">Multi-pass membrane protein</topology>
    </subcellularLocation>
</comment>
<feature type="transmembrane region" description="Helical" evidence="7">
    <location>
        <begin position="252"/>
        <end position="270"/>
    </location>
</feature>
<dbReference type="GO" id="GO:0030026">
    <property type="term" value="P:intracellular manganese ion homeostasis"/>
    <property type="evidence" value="ECO:0007669"/>
    <property type="project" value="InterPro"/>
</dbReference>
<dbReference type="GeneID" id="28843242"/>
<evidence type="ECO:0000256" key="2">
    <source>
        <dbReference type="ARBA" id="ARBA00007049"/>
    </source>
</evidence>
<dbReference type="GO" id="GO:0012505">
    <property type="term" value="C:endomembrane system"/>
    <property type="evidence" value="ECO:0007669"/>
    <property type="project" value="UniProtKB-SubCell"/>
</dbReference>